<gene>
    <name evidence="3" type="ORF">HFP15_08145</name>
</gene>
<evidence type="ECO:0000256" key="2">
    <source>
        <dbReference type="ARBA" id="ARBA00023235"/>
    </source>
</evidence>
<accession>A0ABX1IZC1</accession>
<comment type="similarity">
    <text evidence="1">Belongs to the PrpF family.</text>
</comment>
<dbReference type="InterPro" id="IPR007400">
    <property type="entry name" value="PrpF-like"/>
</dbReference>
<comment type="caution">
    <text evidence="3">The sequence shown here is derived from an EMBL/GenBank/DDBJ whole genome shotgun (WGS) entry which is preliminary data.</text>
</comment>
<dbReference type="Gene3D" id="3.10.310.10">
    <property type="entry name" value="Diaminopimelate Epimerase, Chain A, domain 1"/>
    <property type="match status" value="2"/>
</dbReference>
<dbReference type="PANTHER" id="PTHR43709:SF2">
    <property type="entry name" value="DUF453 DOMAIN PROTEIN (AFU_ORTHOLOGUE AFUA_6G00360)"/>
    <property type="match status" value="1"/>
</dbReference>
<proteinExistence type="inferred from homology"/>
<name>A0ABX1IZC1_9PSEU</name>
<evidence type="ECO:0000313" key="3">
    <source>
        <dbReference type="EMBL" id="NKQ52851.1"/>
    </source>
</evidence>
<dbReference type="Proteomes" id="UP000715441">
    <property type="component" value="Unassembled WGS sequence"/>
</dbReference>
<keyword evidence="2" id="KW-0413">Isomerase</keyword>
<dbReference type="EMBL" id="JAAXLS010000003">
    <property type="protein sequence ID" value="NKQ52851.1"/>
    <property type="molecule type" value="Genomic_DNA"/>
</dbReference>
<dbReference type="PANTHER" id="PTHR43709">
    <property type="entry name" value="ACONITATE ISOMERASE-RELATED"/>
    <property type="match status" value="1"/>
</dbReference>
<protein>
    <submittedName>
        <fullName evidence="3">PrpF protein</fullName>
    </submittedName>
</protein>
<keyword evidence="4" id="KW-1185">Reference proteome</keyword>
<evidence type="ECO:0000256" key="1">
    <source>
        <dbReference type="ARBA" id="ARBA00007673"/>
    </source>
</evidence>
<dbReference type="SUPFAM" id="SSF54506">
    <property type="entry name" value="Diaminopimelate epimerase-like"/>
    <property type="match status" value="2"/>
</dbReference>
<organism evidence="3 4">
    <name type="scientific">Amycolatopsis acididurans</name>
    <dbReference type="NCBI Taxonomy" id="2724524"/>
    <lineage>
        <taxon>Bacteria</taxon>
        <taxon>Bacillati</taxon>
        <taxon>Actinomycetota</taxon>
        <taxon>Actinomycetes</taxon>
        <taxon>Pseudonocardiales</taxon>
        <taxon>Pseudonocardiaceae</taxon>
        <taxon>Amycolatopsis</taxon>
    </lineage>
</organism>
<sequence length="376" mass="39508">MRGGTSKGLYFHERDLPVPGRKRDALIKRLMGTPDVLQIDGLGGSRPITSKVAIVAPSARADADVDYTFAQVEVDRDGVGYTGNCGNISSGVGPFAIDEGLVPAVEGTTRVRIHNTNTGKLLVADVPVADGKAIVDGDFVLPGVPGSGAEIVLDWSDTIGARTGKLLPTGNSVDTITLEDGRSAEVTVCDAGNPTVWVRAAELSRTGSELSEEINGDTELIATVREIRGKAAVLAGLCTDWREVDQDSPGVPLAGLVAPPEGYHTLNGAQVAETDMDLRVRLLFLNRLHESIAGTGSIGLAAASRVPGSVVASIARNRQEDTLLIGHPSGVTPARVRAVPASEPPFVQFELLGFSRTARRLMDATAYYPHDTLAGF</sequence>
<reference evidence="3 4" key="1">
    <citation type="submission" date="2020-04" db="EMBL/GenBank/DDBJ databases">
        <title>Novel species.</title>
        <authorList>
            <person name="Teo W.F.A."/>
            <person name="Lipun K."/>
            <person name="Srisuk N."/>
            <person name="Duangmal K."/>
        </authorList>
    </citation>
    <scope>NUCLEOTIDE SEQUENCE [LARGE SCALE GENOMIC DNA]</scope>
    <source>
        <strain evidence="3 4">K13G38</strain>
    </source>
</reference>
<evidence type="ECO:0000313" key="4">
    <source>
        <dbReference type="Proteomes" id="UP000715441"/>
    </source>
</evidence>
<dbReference type="Pfam" id="PF04303">
    <property type="entry name" value="PrpF"/>
    <property type="match status" value="1"/>
</dbReference>